<dbReference type="InterPro" id="IPR039421">
    <property type="entry name" value="Type_1_exporter"/>
</dbReference>
<evidence type="ECO:0000256" key="7">
    <source>
        <dbReference type="ARBA" id="ARBA00023136"/>
    </source>
</evidence>
<evidence type="ECO:0000256" key="4">
    <source>
        <dbReference type="ARBA" id="ARBA00022741"/>
    </source>
</evidence>
<dbReference type="GO" id="GO:0005524">
    <property type="term" value="F:ATP binding"/>
    <property type="evidence" value="ECO:0007669"/>
    <property type="project" value="UniProtKB-KW"/>
</dbReference>
<evidence type="ECO:0000259" key="9">
    <source>
        <dbReference type="PROSITE" id="PS50893"/>
    </source>
</evidence>
<dbReference type="InterPro" id="IPR027417">
    <property type="entry name" value="P-loop_NTPase"/>
</dbReference>
<dbReference type="PANTHER" id="PTHR24221:SF503">
    <property type="entry name" value="MITOCHONDRIAL POTASSIUM CHANNEL ATP-BINDING SUBUNIT"/>
    <property type="match status" value="1"/>
</dbReference>
<dbReference type="InterPro" id="IPR003593">
    <property type="entry name" value="AAA+_ATPase"/>
</dbReference>
<dbReference type="InterPro" id="IPR036640">
    <property type="entry name" value="ABC1_TM_sf"/>
</dbReference>
<dbReference type="Pfam" id="PF00664">
    <property type="entry name" value="ABC_membrane"/>
    <property type="match status" value="1"/>
</dbReference>
<evidence type="ECO:0000256" key="5">
    <source>
        <dbReference type="ARBA" id="ARBA00022840"/>
    </source>
</evidence>
<evidence type="ECO:0000313" key="12">
    <source>
        <dbReference type="Proteomes" id="UP001344817"/>
    </source>
</evidence>
<dbReference type="PANTHER" id="PTHR24221">
    <property type="entry name" value="ATP-BINDING CASSETTE SUB-FAMILY B"/>
    <property type="match status" value="1"/>
</dbReference>
<evidence type="ECO:0000256" key="2">
    <source>
        <dbReference type="ARBA" id="ARBA00005417"/>
    </source>
</evidence>
<dbReference type="SUPFAM" id="SSF90123">
    <property type="entry name" value="ABC transporter transmembrane region"/>
    <property type="match status" value="1"/>
</dbReference>
<dbReference type="PROSITE" id="PS50893">
    <property type="entry name" value="ABC_TRANSPORTER_2"/>
    <property type="match status" value="1"/>
</dbReference>
<dbReference type="InterPro" id="IPR011527">
    <property type="entry name" value="ABC1_TM_dom"/>
</dbReference>
<dbReference type="RefSeq" id="WP_330500530.1">
    <property type="nucleotide sequence ID" value="NZ_JAZDWZ010000002.1"/>
</dbReference>
<dbReference type="Gene3D" id="1.20.1560.10">
    <property type="entry name" value="ABC transporter type 1, transmembrane domain"/>
    <property type="match status" value="1"/>
</dbReference>
<comment type="similarity">
    <text evidence="2">Belongs to the ABC transporter superfamily.</text>
</comment>
<reference evidence="11" key="1">
    <citation type="submission" date="2024-01" db="EMBL/GenBank/DDBJ databases">
        <title>Genome sequence of Mycoplasma ciconiae type strain DSM 25251.</title>
        <authorList>
            <person name="Spergser J."/>
        </authorList>
    </citation>
    <scope>NUCLEOTIDE SEQUENCE [LARGE SCALE GENOMIC DNA]</scope>
    <source>
        <strain evidence="11">DSM 25251</strain>
    </source>
</reference>
<keyword evidence="6 8" id="KW-1133">Transmembrane helix</keyword>
<proteinExistence type="inferred from homology"/>
<feature type="domain" description="ABC transmembrane type-1" evidence="10">
    <location>
        <begin position="17"/>
        <end position="277"/>
    </location>
</feature>
<feature type="domain" description="ABC transporter" evidence="9">
    <location>
        <begin position="327"/>
        <end position="523"/>
    </location>
</feature>
<dbReference type="SMART" id="SM00382">
    <property type="entry name" value="AAA"/>
    <property type="match status" value="1"/>
</dbReference>
<evidence type="ECO:0000259" key="10">
    <source>
        <dbReference type="PROSITE" id="PS50929"/>
    </source>
</evidence>
<feature type="transmembrane region" description="Helical" evidence="8">
    <location>
        <begin position="15"/>
        <end position="34"/>
    </location>
</feature>
<gene>
    <name evidence="11" type="ORF">V2E24_00820</name>
</gene>
<dbReference type="SUPFAM" id="SSF52540">
    <property type="entry name" value="P-loop containing nucleoside triphosphate hydrolases"/>
    <property type="match status" value="1"/>
</dbReference>
<keyword evidence="3 8" id="KW-0812">Transmembrane</keyword>
<dbReference type="PROSITE" id="PS50929">
    <property type="entry name" value="ABC_TM1F"/>
    <property type="match status" value="1"/>
</dbReference>
<dbReference type="PROSITE" id="PS00211">
    <property type="entry name" value="ABC_TRANSPORTER_1"/>
    <property type="match status" value="1"/>
</dbReference>
<feature type="transmembrane region" description="Helical" evidence="8">
    <location>
        <begin position="54"/>
        <end position="73"/>
    </location>
</feature>
<dbReference type="EMBL" id="JAZDWZ010000002">
    <property type="protein sequence ID" value="MEE3928118.1"/>
    <property type="molecule type" value="Genomic_DNA"/>
</dbReference>
<evidence type="ECO:0000313" key="11">
    <source>
        <dbReference type="EMBL" id="MEE3928118.1"/>
    </source>
</evidence>
<accession>A0ABU7MLI0</accession>
<feature type="transmembrane region" description="Helical" evidence="8">
    <location>
        <begin position="157"/>
        <end position="178"/>
    </location>
</feature>
<evidence type="ECO:0000256" key="8">
    <source>
        <dbReference type="SAM" id="Phobius"/>
    </source>
</evidence>
<evidence type="ECO:0000256" key="6">
    <source>
        <dbReference type="ARBA" id="ARBA00022989"/>
    </source>
</evidence>
<keyword evidence="12" id="KW-1185">Reference proteome</keyword>
<name>A0ABU7MLI0_9BACT</name>
<dbReference type="Gene3D" id="3.40.50.300">
    <property type="entry name" value="P-loop containing nucleotide triphosphate hydrolases"/>
    <property type="match status" value="1"/>
</dbReference>
<protein>
    <submittedName>
        <fullName evidence="11">ABC transporter ATP-binding protein</fullName>
    </submittedName>
</protein>
<comment type="caution">
    <text evidence="11">The sequence shown here is derived from an EMBL/GenBank/DDBJ whole genome shotgun (WGS) entry which is preliminary data.</text>
</comment>
<sequence>MKLINVIKENKKVHLKLILISILVSVSQILSIYFSIEILKYVIYNVQDNITKSLLMLSIFILAEIFQALLTGFSQKLYIKAIYYTHNTLRIKYFEKLTKAHPRYLKNNDNTQLVNLLENDLNFVAQFSVIFSFLTNITMTFVGISIIYIFVSWQLLLIFLGVSILKLFISLFAQSFGAKYQKQVSDNKNNFFAITSKLLFSINTFIFNNKEPYFLNLRQKQISKNTKTKLKIDISKNVFDSIISFINFLLNSSVIIAAFFLVQQDIIGFELLILVIIHESVFSNAINGMFKAIFGVGQLKGILSKIKKDEAQIYYPSLIKKEKLEFVKLENINFSYEEKQIFNNFNLTINSAEKILIKGPSGSGKTTLINIINNLVDNYQGSVVYNNTYYGEFSENSANIMSINNEINLEEKIDLQQLFSNYHNQTITKDELISIFRIDFAKDNMIDFETLSSGEKQRILLLMAYLSDKSLIILDEMLSSIDPKTRKIIFDFLLKDPRSYIFVSHHFSESEEQKLNKIINLQPSL</sequence>
<feature type="transmembrane region" description="Helical" evidence="8">
    <location>
        <begin position="242"/>
        <end position="262"/>
    </location>
</feature>
<dbReference type="InterPro" id="IPR017871">
    <property type="entry name" value="ABC_transporter-like_CS"/>
</dbReference>
<organism evidence="11 12">
    <name type="scientific">Mycoplasmopsis ciconiae</name>
    <dbReference type="NCBI Taxonomy" id="561067"/>
    <lineage>
        <taxon>Bacteria</taxon>
        <taxon>Bacillati</taxon>
        <taxon>Mycoplasmatota</taxon>
        <taxon>Mycoplasmoidales</taxon>
        <taxon>Metamycoplasmataceae</taxon>
        <taxon>Mycoplasmopsis</taxon>
    </lineage>
</organism>
<keyword evidence="7 8" id="KW-0472">Membrane</keyword>
<evidence type="ECO:0000256" key="3">
    <source>
        <dbReference type="ARBA" id="ARBA00022692"/>
    </source>
</evidence>
<comment type="subcellular location">
    <subcellularLocation>
        <location evidence="1">Cell membrane</location>
        <topology evidence="1">Multi-pass membrane protein</topology>
    </subcellularLocation>
</comment>
<dbReference type="InterPro" id="IPR003439">
    <property type="entry name" value="ABC_transporter-like_ATP-bd"/>
</dbReference>
<keyword evidence="5 11" id="KW-0067">ATP-binding</keyword>
<keyword evidence="4" id="KW-0547">Nucleotide-binding</keyword>
<dbReference type="Pfam" id="PF00005">
    <property type="entry name" value="ABC_tran"/>
    <property type="match status" value="1"/>
</dbReference>
<feature type="transmembrane region" description="Helical" evidence="8">
    <location>
        <begin position="129"/>
        <end position="151"/>
    </location>
</feature>
<evidence type="ECO:0000256" key="1">
    <source>
        <dbReference type="ARBA" id="ARBA00004651"/>
    </source>
</evidence>
<dbReference type="Proteomes" id="UP001344817">
    <property type="component" value="Unassembled WGS sequence"/>
</dbReference>